<accession>A0ABP5CI10</accession>
<dbReference type="EMBL" id="BAAAOG010000006">
    <property type="protein sequence ID" value="GAA1963962.1"/>
    <property type="molecule type" value="Genomic_DNA"/>
</dbReference>
<dbReference type="InterPro" id="IPR014718">
    <property type="entry name" value="GH-type_carb-bd"/>
</dbReference>
<comment type="caution">
    <text evidence="1">The sequence shown here is derived from an EMBL/GenBank/DDBJ whole genome shotgun (WGS) entry which is preliminary data.</text>
</comment>
<organism evidence="1 2">
    <name type="scientific">Microbacterium deminutum</name>
    <dbReference type="NCBI Taxonomy" id="344164"/>
    <lineage>
        <taxon>Bacteria</taxon>
        <taxon>Bacillati</taxon>
        <taxon>Actinomycetota</taxon>
        <taxon>Actinomycetes</taxon>
        <taxon>Micrococcales</taxon>
        <taxon>Microbacteriaceae</taxon>
        <taxon>Microbacterium</taxon>
    </lineage>
</organism>
<proteinExistence type="predicted"/>
<dbReference type="Pfam" id="PF14486">
    <property type="entry name" value="DUF4432"/>
    <property type="match status" value="1"/>
</dbReference>
<evidence type="ECO:0000313" key="1">
    <source>
        <dbReference type="EMBL" id="GAA1963962.1"/>
    </source>
</evidence>
<name>A0ABP5CI10_9MICO</name>
<reference evidence="2" key="1">
    <citation type="journal article" date="2019" name="Int. J. Syst. Evol. Microbiol.">
        <title>The Global Catalogue of Microorganisms (GCM) 10K type strain sequencing project: providing services to taxonomists for standard genome sequencing and annotation.</title>
        <authorList>
            <consortium name="The Broad Institute Genomics Platform"/>
            <consortium name="The Broad Institute Genome Sequencing Center for Infectious Disease"/>
            <person name="Wu L."/>
            <person name="Ma J."/>
        </authorList>
    </citation>
    <scope>NUCLEOTIDE SEQUENCE [LARGE SCALE GENOMIC DNA]</scope>
    <source>
        <strain evidence="2">JCM 14901</strain>
    </source>
</reference>
<sequence>MAITLRSSDLEVVVTPERGADIVQVVDLRTGTPVLAVSPTGRQSSTMSVADSMAQWLHAYPGGWQLLAPNAGPERTHDGVRQGFHGEAGLARWSVLTADEGSCELETFLASAPLRLHRVVTVEGTALVVTDTVENLSRDPVSTRLVQHPAFGAPFLDADSYVLVPAGALITDAEAPGSLAGADLVDAPATLLAEGPVPGSIALPGPGARESLFAAFSDVGSAPHATFCSPNSGFAMRLEWDGAVFPHAWFWIEANAGSGWPWFRRLYAIAVEPANVLPGDGETAGRQRGGDGVRLEPGEHITTTTRLSRQPLPDAR</sequence>
<evidence type="ECO:0000313" key="2">
    <source>
        <dbReference type="Proteomes" id="UP001499933"/>
    </source>
</evidence>
<dbReference type="Proteomes" id="UP001499933">
    <property type="component" value="Unassembled WGS sequence"/>
</dbReference>
<dbReference type="Gene3D" id="2.70.98.10">
    <property type="match status" value="1"/>
</dbReference>
<dbReference type="InterPro" id="IPR027839">
    <property type="entry name" value="DUF4432"/>
</dbReference>
<keyword evidence="2" id="KW-1185">Reference proteome</keyword>
<gene>
    <name evidence="1" type="ORF">GCM10009776_28430</name>
</gene>
<dbReference type="SUPFAM" id="SSF74650">
    <property type="entry name" value="Galactose mutarotase-like"/>
    <property type="match status" value="1"/>
</dbReference>
<dbReference type="RefSeq" id="WP_344095753.1">
    <property type="nucleotide sequence ID" value="NZ_BAAAOG010000006.1"/>
</dbReference>
<dbReference type="InterPro" id="IPR011013">
    <property type="entry name" value="Gal_mutarotase_sf_dom"/>
</dbReference>
<evidence type="ECO:0008006" key="3">
    <source>
        <dbReference type="Google" id="ProtNLM"/>
    </source>
</evidence>
<protein>
    <recommendedName>
        <fullName evidence="3">DUF4432 domain-containing protein</fullName>
    </recommendedName>
</protein>